<name>A0AAD5V2E5_9APHY</name>
<sequence>MRTIGTFVAYLAFGLALSPFASAGPSATLTSRADGDLTNPQGAPIKSPNAVYGHPVPRTNAERFRRGLGPAPPKRRNNRSPLKARSSPTPCTVTTGVISVVQDSTNGYLTSTANSFGEYGFTTSLDSALRVSLCPTDDSPFVITPLNGPFLSFPYLGFVTGFANTDPDLKAGSANYAYLTGTILTAAHATPAELPNAFTAASGVAESIESSVWSMDVNGVLSAAWVNRDGSSQTYSLYYVPSSAAFALVGDYNAFSSNFGAAFLATFALVADS</sequence>
<keyword evidence="4" id="KW-1185">Reference proteome</keyword>
<dbReference type="EMBL" id="JANAWD010000269">
    <property type="protein sequence ID" value="KAJ3482531.1"/>
    <property type="molecule type" value="Genomic_DNA"/>
</dbReference>
<feature type="signal peptide" evidence="2">
    <location>
        <begin position="1"/>
        <end position="23"/>
    </location>
</feature>
<proteinExistence type="predicted"/>
<dbReference type="AlphaFoldDB" id="A0AAD5V2E5"/>
<protein>
    <submittedName>
        <fullName evidence="3">Uncharacterized protein</fullName>
    </submittedName>
</protein>
<feature type="chain" id="PRO_5042285143" evidence="2">
    <location>
        <begin position="24"/>
        <end position="273"/>
    </location>
</feature>
<evidence type="ECO:0000256" key="1">
    <source>
        <dbReference type="SAM" id="MobiDB-lite"/>
    </source>
</evidence>
<keyword evidence="2" id="KW-0732">Signal</keyword>
<reference evidence="3" key="1">
    <citation type="submission" date="2022-07" db="EMBL/GenBank/DDBJ databases">
        <title>Genome Sequence of Physisporinus lineatus.</title>
        <authorList>
            <person name="Buettner E."/>
        </authorList>
    </citation>
    <scope>NUCLEOTIDE SEQUENCE</scope>
    <source>
        <strain evidence="3">VT162</strain>
    </source>
</reference>
<gene>
    <name evidence="3" type="ORF">NLI96_g6928</name>
</gene>
<feature type="region of interest" description="Disordered" evidence="1">
    <location>
        <begin position="27"/>
        <end position="90"/>
    </location>
</feature>
<evidence type="ECO:0000313" key="4">
    <source>
        <dbReference type="Proteomes" id="UP001212997"/>
    </source>
</evidence>
<accession>A0AAD5V2E5</accession>
<dbReference type="Proteomes" id="UP001212997">
    <property type="component" value="Unassembled WGS sequence"/>
</dbReference>
<evidence type="ECO:0000256" key="2">
    <source>
        <dbReference type="SAM" id="SignalP"/>
    </source>
</evidence>
<organism evidence="3 4">
    <name type="scientific">Meripilus lineatus</name>
    <dbReference type="NCBI Taxonomy" id="2056292"/>
    <lineage>
        <taxon>Eukaryota</taxon>
        <taxon>Fungi</taxon>
        <taxon>Dikarya</taxon>
        <taxon>Basidiomycota</taxon>
        <taxon>Agaricomycotina</taxon>
        <taxon>Agaricomycetes</taxon>
        <taxon>Polyporales</taxon>
        <taxon>Meripilaceae</taxon>
        <taxon>Meripilus</taxon>
    </lineage>
</organism>
<comment type="caution">
    <text evidence="3">The sequence shown here is derived from an EMBL/GenBank/DDBJ whole genome shotgun (WGS) entry which is preliminary data.</text>
</comment>
<evidence type="ECO:0000313" key="3">
    <source>
        <dbReference type="EMBL" id="KAJ3482531.1"/>
    </source>
</evidence>